<accession>A0A5E4M3V0</accession>
<dbReference type="EMBL" id="CABPRJ010000023">
    <property type="protein sequence ID" value="VVC25936.1"/>
    <property type="molecule type" value="Genomic_DNA"/>
</dbReference>
<dbReference type="Proteomes" id="UP000325440">
    <property type="component" value="Unassembled WGS sequence"/>
</dbReference>
<organism evidence="1 2">
    <name type="scientific">Cinara cedri</name>
    <dbReference type="NCBI Taxonomy" id="506608"/>
    <lineage>
        <taxon>Eukaryota</taxon>
        <taxon>Metazoa</taxon>
        <taxon>Ecdysozoa</taxon>
        <taxon>Arthropoda</taxon>
        <taxon>Hexapoda</taxon>
        <taxon>Insecta</taxon>
        <taxon>Pterygota</taxon>
        <taxon>Neoptera</taxon>
        <taxon>Paraneoptera</taxon>
        <taxon>Hemiptera</taxon>
        <taxon>Sternorrhyncha</taxon>
        <taxon>Aphidomorpha</taxon>
        <taxon>Aphidoidea</taxon>
        <taxon>Aphididae</taxon>
        <taxon>Lachninae</taxon>
        <taxon>Cinara</taxon>
    </lineage>
</organism>
<protein>
    <submittedName>
        <fullName evidence="1">Uncharacterized protein</fullName>
    </submittedName>
</protein>
<keyword evidence="2" id="KW-1185">Reference proteome</keyword>
<reference evidence="1 2" key="1">
    <citation type="submission" date="2019-08" db="EMBL/GenBank/DDBJ databases">
        <authorList>
            <person name="Alioto T."/>
            <person name="Alioto T."/>
            <person name="Gomez Garrido J."/>
        </authorList>
    </citation>
    <scope>NUCLEOTIDE SEQUENCE [LARGE SCALE GENOMIC DNA]</scope>
</reference>
<evidence type="ECO:0000313" key="2">
    <source>
        <dbReference type="Proteomes" id="UP000325440"/>
    </source>
</evidence>
<evidence type="ECO:0000313" key="1">
    <source>
        <dbReference type="EMBL" id="VVC25936.1"/>
    </source>
</evidence>
<proteinExistence type="predicted"/>
<dbReference type="AlphaFoldDB" id="A0A5E4M3V0"/>
<gene>
    <name evidence="1" type="ORF">CINCED_3A009869</name>
</gene>
<name>A0A5E4M3V0_9HEMI</name>
<sequence length="222" mass="24650">MIDLFVNPIDDVKVPQFSENARALAAKNRNTENPNLTTNPDLTKTATVVDAIEDVRTPKFTETSGALTAGGQNHSQFSQQISRQSSIMETRRKPTAAVRSLSKIVDPPPLLRLMSGWLMLATCIVACRHDTAAIGSRLGRSIITVPSFCHGFSTFAEDGSDSTYCYYTPPPSSPRHNSIDDVLLAVIKQFDRNNEAFRRKMEQANEESWRKFQCGFIGQPIN</sequence>